<sequence>MVEAHNQLLTSTMSIVFRKWRKVIWIVSPCTSTLVYSPDYVVVYNHQIMNIVAPHYTNAHFADSVRTSLFRSYPGAKAFPTLMCGC</sequence>
<evidence type="ECO:0000313" key="2">
    <source>
        <dbReference type="Proteomes" id="UP001396334"/>
    </source>
</evidence>
<comment type="caution">
    <text evidence="1">The sequence shown here is derived from an EMBL/GenBank/DDBJ whole genome shotgun (WGS) entry which is preliminary data.</text>
</comment>
<dbReference type="Proteomes" id="UP001396334">
    <property type="component" value="Unassembled WGS sequence"/>
</dbReference>
<evidence type="ECO:0000313" key="1">
    <source>
        <dbReference type="EMBL" id="KAK9026485.1"/>
    </source>
</evidence>
<reference evidence="1 2" key="1">
    <citation type="journal article" date="2024" name="G3 (Bethesda)">
        <title>Genome assembly of Hibiscus sabdariffa L. provides insights into metabolisms of medicinal natural products.</title>
        <authorList>
            <person name="Kim T."/>
        </authorList>
    </citation>
    <scope>NUCLEOTIDE SEQUENCE [LARGE SCALE GENOMIC DNA]</scope>
    <source>
        <strain evidence="1">TK-2024</strain>
        <tissue evidence="1">Old leaves</tissue>
    </source>
</reference>
<gene>
    <name evidence="1" type="ORF">V6N11_039323</name>
</gene>
<protein>
    <submittedName>
        <fullName evidence="1">Uncharacterized protein</fullName>
    </submittedName>
</protein>
<name>A0ABR2SML2_9ROSI</name>
<organism evidence="1 2">
    <name type="scientific">Hibiscus sabdariffa</name>
    <name type="common">roselle</name>
    <dbReference type="NCBI Taxonomy" id="183260"/>
    <lineage>
        <taxon>Eukaryota</taxon>
        <taxon>Viridiplantae</taxon>
        <taxon>Streptophyta</taxon>
        <taxon>Embryophyta</taxon>
        <taxon>Tracheophyta</taxon>
        <taxon>Spermatophyta</taxon>
        <taxon>Magnoliopsida</taxon>
        <taxon>eudicotyledons</taxon>
        <taxon>Gunneridae</taxon>
        <taxon>Pentapetalae</taxon>
        <taxon>rosids</taxon>
        <taxon>malvids</taxon>
        <taxon>Malvales</taxon>
        <taxon>Malvaceae</taxon>
        <taxon>Malvoideae</taxon>
        <taxon>Hibiscus</taxon>
    </lineage>
</organism>
<dbReference type="EMBL" id="JBBPBN010000013">
    <property type="protein sequence ID" value="KAK9026485.1"/>
    <property type="molecule type" value="Genomic_DNA"/>
</dbReference>
<proteinExistence type="predicted"/>
<keyword evidence="2" id="KW-1185">Reference proteome</keyword>
<accession>A0ABR2SML2</accession>